<evidence type="ECO:0000313" key="2">
    <source>
        <dbReference type="EMBL" id="MDZ8160629.1"/>
    </source>
</evidence>
<dbReference type="Proteomes" id="UP001291912">
    <property type="component" value="Unassembled WGS sequence"/>
</dbReference>
<comment type="caution">
    <text evidence="2">The sequence shown here is derived from an EMBL/GenBank/DDBJ whole genome shotgun (WGS) entry which is preliminary data.</text>
</comment>
<keyword evidence="1" id="KW-0812">Transmembrane</keyword>
<evidence type="ECO:0008006" key="4">
    <source>
        <dbReference type="Google" id="ProtNLM"/>
    </source>
</evidence>
<protein>
    <recommendedName>
        <fullName evidence="4">Secreted protein</fullName>
    </recommendedName>
</protein>
<name>A0ABU5N3G7_9MICO</name>
<keyword evidence="1" id="KW-0472">Membrane</keyword>
<sequence>MDLWFELLGAWWWVAPTAIGAGAAGYGVATSGRRRARRLELDAARHEMSRAYTALMSARADMRTARAALQTAKANPGAPGMPSVPIARDELQRAKHAHRVAWMTLRAKRTGVKAARAQMRALPASSRGDESRLPLARLMARHDMLTARWMQYETDAARALAIPQMTDARHPLTAEFVAAEHRARSLRPADARAKITPEEFVAYREAVATAESAFRIAEQDAWRAARGQGPPPVEPPRT</sequence>
<feature type="transmembrane region" description="Helical" evidence="1">
    <location>
        <begin position="12"/>
        <end position="29"/>
    </location>
</feature>
<evidence type="ECO:0000256" key="1">
    <source>
        <dbReference type="SAM" id="Phobius"/>
    </source>
</evidence>
<organism evidence="2 3">
    <name type="scientific">Microbacterium aquimaris</name>
    <dbReference type="NCBI Taxonomy" id="459816"/>
    <lineage>
        <taxon>Bacteria</taxon>
        <taxon>Bacillati</taxon>
        <taxon>Actinomycetota</taxon>
        <taxon>Actinomycetes</taxon>
        <taxon>Micrococcales</taxon>
        <taxon>Microbacteriaceae</taxon>
        <taxon>Microbacterium</taxon>
    </lineage>
</organism>
<reference evidence="2 3" key="1">
    <citation type="submission" date="2023-10" db="EMBL/GenBank/DDBJ databases">
        <title>Microbacterium xanthum sp. nov., isolated from seaweed.</title>
        <authorList>
            <person name="Lee S.D."/>
        </authorList>
    </citation>
    <scope>NUCLEOTIDE SEQUENCE [LARGE SCALE GENOMIC DNA]</scope>
    <source>
        <strain evidence="2 3">KCTC 19124</strain>
    </source>
</reference>
<dbReference type="RefSeq" id="WP_194423327.1">
    <property type="nucleotide sequence ID" value="NZ_BAAAPT010000001.1"/>
</dbReference>
<evidence type="ECO:0000313" key="3">
    <source>
        <dbReference type="Proteomes" id="UP001291912"/>
    </source>
</evidence>
<keyword evidence="3" id="KW-1185">Reference proteome</keyword>
<proteinExistence type="predicted"/>
<dbReference type="EMBL" id="JAWJYN010000001">
    <property type="protein sequence ID" value="MDZ8160629.1"/>
    <property type="molecule type" value="Genomic_DNA"/>
</dbReference>
<gene>
    <name evidence="2" type="ORF">R2Q92_02195</name>
</gene>
<keyword evidence="1" id="KW-1133">Transmembrane helix</keyword>
<accession>A0ABU5N3G7</accession>